<organism evidence="2 3">
    <name type="scientific">Williamsia marianensis</name>
    <dbReference type="NCBI Taxonomy" id="85044"/>
    <lineage>
        <taxon>Bacteria</taxon>
        <taxon>Bacillati</taxon>
        <taxon>Actinomycetota</taxon>
        <taxon>Actinomycetes</taxon>
        <taxon>Mycobacteriales</taxon>
        <taxon>Nocardiaceae</taxon>
        <taxon>Williamsia</taxon>
    </lineage>
</organism>
<sequence length="391" mass="42999">MESGLNPFTPGSGTRPPELVGRTRELERFDLLVARVKQRRYDRGLMLQGLRGVGKTTLLATMADQARRNDWVVVEVEAQTSQEGAEALRRRISKDVTRALRRRKFARSIVDRLRSMTEEFSVSATAFGTGVSVSKAAPPPQASLGVEFEDLVEELCDELRKEGNAFGVFVDEMQELEAPLLQVLLATQHRAAQRGWPFFLVGAGLPNLPQVLADARSYAERQFDYRTIGPVSNDEARAAIVAPISRLGQAVTDEAADYVVTASAGYPYFLQVFGYELWRVATGSPFSVIEAEDAVSTGHASLDSGFYSSRWLRATETERRYLHAMAVSGTEQPRSSAVATALGSSMQSVAPHRDACIKKGLIWAPERGVVAFTVPGMAEFIRRQNNTEPAN</sequence>
<dbReference type="SUPFAM" id="SSF52540">
    <property type="entry name" value="P-loop containing nucleoside triphosphate hydrolases"/>
    <property type="match status" value="1"/>
</dbReference>
<dbReference type="PANTHER" id="PTHR34301:SF8">
    <property type="entry name" value="ATPASE DOMAIN-CONTAINING PROTEIN"/>
    <property type="match status" value="1"/>
</dbReference>
<dbReference type="InterPro" id="IPR027417">
    <property type="entry name" value="P-loop_NTPase"/>
</dbReference>
<dbReference type="InterPro" id="IPR003593">
    <property type="entry name" value="AAA+_ATPase"/>
</dbReference>
<protein>
    <submittedName>
        <fullName evidence="2">AAA ATPase-like protein</fullName>
    </submittedName>
</protein>
<accession>A0A495ISR7</accession>
<dbReference type="InterPro" id="IPR041664">
    <property type="entry name" value="AAA_16"/>
</dbReference>
<evidence type="ECO:0000313" key="3">
    <source>
        <dbReference type="Proteomes" id="UP000274762"/>
    </source>
</evidence>
<reference evidence="2 3" key="1">
    <citation type="submission" date="2018-10" db="EMBL/GenBank/DDBJ databases">
        <title>Sequencing the genomes of 1000 actinobacteria strains.</title>
        <authorList>
            <person name="Klenk H.-P."/>
        </authorList>
    </citation>
    <scope>NUCLEOTIDE SEQUENCE [LARGE SCALE GENOMIC DNA]</scope>
    <source>
        <strain evidence="2 3">DSM 44343</strain>
    </source>
</reference>
<dbReference type="SMART" id="SM00382">
    <property type="entry name" value="AAA"/>
    <property type="match status" value="1"/>
</dbReference>
<dbReference type="AlphaFoldDB" id="A0A495ISR7"/>
<proteinExistence type="predicted"/>
<dbReference type="OrthoDB" id="2020141at2"/>
<dbReference type="Proteomes" id="UP000274762">
    <property type="component" value="Unassembled WGS sequence"/>
</dbReference>
<dbReference type="Gene3D" id="3.40.50.300">
    <property type="entry name" value="P-loop containing nucleotide triphosphate hydrolases"/>
    <property type="match status" value="1"/>
</dbReference>
<name>A0A495ISR7_WILMA</name>
<comment type="caution">
    <text evidence="2">The sequence shown here is derived from an EMBL/GenBank/DDBJ whole genome shotgun (WGS) entry which is preliminary data.</text>
</comment>
<feature type="domain" description="AAA+ ATPase" evidence="1">
    <location>
        <begin position="41"/>
        <end position="207"/>
    </location>
</feature>
<dbReference type="EMBL" id="RBKV01000002">
    <property type="protein sequence ID" value="RKR79807.1"/>
    <property type="molecule type" value="Genomic_DNA"/>
</dbReference>
<dbReference type="PANTHER" id="PTHR34301">
    <property type="entry name" value="DNA-BINDING PROTEIN-RELATED"/>
    <property type="match status" value="1"/>
</dbReference>
<dbReference type="RefSeq" id="WP_062800709.1">
    <property type="nucleotide sequence ID" value="NZ_CBCRXS010000019.1"/>
</dbReference>
<evidence type="ECO:0000259" key="1">
    <source>
        <dbReference type="SMART" id="SM00382"/>
    </source>
</evidence>
<dbReference type="Pfam" id="PF13191">
    <property type="entry name" value="AAA_16"/>
    <property type="match status" value="1"/>
</dbReference>
<evidence type="ECO:0000313" key="2">
    <source>
        <dbReference type="EMBL" id="RKR79807.1"/>
    </source>
</evidence>
<gene>
    <name evidence="2" type="ORF">DFJ75_4947</name>
</gene>